<keyword evidence="3" id="KW-1185">Reference proteome</keyword>
<dbReference type="RefSeq" id="XP_007716172.1">
    <property type="nucleotide sequence ID" value="XM_007717982.1"/>
</dbReference>
<dbReference type="KEGG" id="bze:COCCADRAFT_29408"/>
<reference evidence="2 3" key="1">
    <citation type="journal article" date="2013" name="PLoS Genet.">
        <title>Comparative genome structure, secondary metabolite, and effector coding capacity across Cochliobolus pathogens.</title>
        <authorList>
            <person name="Condon B.J."/>
            <person name="Leng Y."/>
            <person name="Wu D."/>
            <person name="Bushley K.E."/>
            <person name="Ohm R.A."/>
            <person name="Otillar R."/>
            <person name="Martin J."/>
            <person name="Schackwitz W."/>
            <person name="Grimwood J."/>
            <person name="MohdZainudin N."/>
            <person name="Xue C."/>
            <person name="Wang R."/>
            <person name="Manning V.A."/>
            <person name="Dhillon B."/>
            <person name="Tu Z.J."/>
            <person name="Steffenson B.J."/>
            <person name="Salamov A."/>
            <person name="Sun H."/>
            <person name="Lowry S."/>
            <person name="LaButti K."/>
            <person name="Han J."/>
            <person name="Copeland A."/>
            <person name="Lindquist E."/>
            <person name="Barry K."/>
            <person name="Schmutz J."/>
            <person name="Baker S.E."/>
            <person name="Ciuffetti L.M."/>
            <person name="Grigoriev I.V."/>
            <person name="Zhong S."/>
            <person name="Turgeon B.G."/>
        </authorList>
    </citation>
    <scope>NUCLEOTIDE SEQUENCE [LARGE SCALE GENOMIC DNA]</scope>
    <source>
        <strain evidence="2 3">26-R-13</strain>
    </source>
</reference>
<dbReference type="AlphaFoldDB" id="W6YEA8"/>
<dbReference type="HOGENOM" id="CLU_2014870_0_0_1"/>
<protein>
    <submittedName>
        <fullName evidence="2">Uncharacterized protein</fullName>
    </submittedName>
</protein>
<feature type="region of interest" description="Disordered" evidence="1">
    <location>
        <begin position="1"/>
        <end position="40"/>
    </location>
</feature>
<evidence type="ECO:0000313" key="2">
    <source>
        <dbReference type="EMBL" id="EUC29521.1"/>
    </source>
</evidence>
<evidence type="ECO:0000313" key="3">
    <source>
        <dbReference type="Proteomes" id="UP000053841"/>
    </source>
</evidence>
<feature type="region of interest" description="Disordered" evidence="1">
    <location>
        <begin position="65"/>
        <end position="86"/>
    </location>
</feature>
<sequence length="123" mass="12497">MGQGQTSSDWHVAGHATATVPGAPKHKGDQGRPKGNSHGLAALGCRLSEGVQLAIQGVVSIAASLAPPPNGPRMPTCPMSAVSPRPHTHSLTLSATLLLAPSASLLVAIEINHIAATSDRIHN</sequence>
<dbReference type="EMBL" id="KI964743">
    <property type="protein sequence ID" value="EUC29521.1"/>
    <property type="molecule type" value="Genomic_DNA"/>
</dbReference>
<evidence type="ECO:0000256" key="1">
    <source>
        <dbReference type="SAM" id="MobiDB-lite"/>
    </source>
</evidence>
<accession>W6YEA8</accession>
<proteinExistence type="predicted"/>
<name>W6YEA8_COCC2</name>
<gene>
    <name evidence="2" type="ORF">COCCADRAFT_29408</name>
</gene>
<organism evidence="2 3">
    <name type="scientific">Cochliobolus carbonum (strain 26-R-13)</name>
    <name type="common">Maize leaf spot fungus</name>
    <name type="synonym">Bipolaris zeicola</name>
    <dbReference type="NCBI Taxonomy" id="930089"/>
    <lineage>
        <taxon>Eukaryota</taxon>
        <taxon>Fungi</taxon>
        <taxon>Dikarya</taxon>
        <taxon>Ascomycota</taxon>
        <taxon>Pezizomycotina</taxon>
        <taxon>Dothideomycetes</taxon>
        <taxon>Pleosporomycetidae</taxon>
        <taxon>Pleosporales</taxon>
        <taxon>Pleosporineae</taxon>
        <taxon>Pleosporaceae</taxon>
        <taxon>Bipolaris</taxon>
    </lineage>
</organism>
<dbReference type="Proteomes" id="UP000053841">
    <property type="component" value="Unassembled WGS sequence"/>
</dbReference>
<dbReference type="GeneID" id="19146564"/>